<organism evidence="2 3">
    <name type="scientific">Cellulomonas cellasea</name>
    <dbReference type="NCBI Taxonomy" id="43670"/>
    <lineage>
        <taxon>Bacteria</taxon>
        <taxon>Bacillati</taxon>
        <taxon>Actinomycetota</taxon>
        <taxon>Actinomycetes</taxon>
        <taxon>Micrococcales</taxon>
        <taxon>Cellulomonadaceae</taxon>
        <taxon>Cellulomonas</taxon>
    </lineage>
</organism>
<comment type="caution">
    <text evidence="2">The sequence shown here is derived from an EMBL/GenBank/DDBJ whole genome shotgun (WGS) entry which is preliminary data.</text>
</comment>
<dbReference type="AlphaFoldDB" id="A0A4Y3KZI7"/>
<evidence type="ECO:0000313" key="3">
    <source>
        <dbReference type="Proteomes" id="UP000317046"/>
    </source>
</evidence>
<accession>A0A4Y3KZI7</accession>
<evidence type="ECO:0000256" key="1">
    <source>
        <dbReference type="SAM" id="MobiDB-lite"/>
    </source>
</evidence>
<dbReference type="EMBL" id="BJLR01000033">
    <property type="protein sequence ID" value="GEA89552.1"/>
    <property type="molecule type" value="Genomic_DNA"/>
</dbReference>
<keyword evidence="3" id="KW-1185">Reference proteome</keyword>
<feature type="compositionally biased region" description="Basic and acidic residues" evidence="1">
    <location>
        <begin position="65"/>
        <end position="78"/>
    </location>
</feature>
<feature type="compositionally biased region" description="Basic and acidic residues" evidence="1">
    <location>
        <begin position="26"/>
        <end position="41"/>
    </location>
</feature>
<evidence type="ECO:0008006" key="4">
    <source>
        <dbReference type="Google" id="ProtNLM"/>
    </source>
</evidence>
<sequence>MSTVPGQEASRDAGLLPADLFTPVDAHADADQRPVDDELRLDTPAPGADGDAAEEYVPAPSPVAPRDDANEADVHEQVTEVPGDERDEYL</sequence>
<dbReference type="RefSeq" id="WP_141372763.1">
    <property type="nucleotide sequence ID" value="NZ_BJLR01000033.1"/>
</dbReference>
<proteinExistence type="predicted"/>
<evidence type="ECO:0000313" key="2">
    <source>
        <dbReference type="EMBL" id="GEA89552.1"/>
    </source>
</evidence>
<dbReference type="Proteomes" id="UP000317046">
    <property type="component" value="Unassembled WGS sequence"/>
</dbReference>
<reference evidence="2" key="1">
    <citation type="submission" date="2019-06" db="EMBL/GenBank/DDBJ databases">
        <title>Whole genome shotgun sequence of Cellulomonas cellasea NBRC 3753.</title>
        <authorList>
            <person name="Hosoyama A."/>
            <person name="Uohara A."/>
            <person name="Ohji S."/>
            <person name="Ichikawa N."/>
        </authorList>
    </citation>
    <scope>NUCLEOTIDE SEQUENCE [LARGE SCALE GENOMIC DNA]</scope>
    <source>
        <strain evidence="2">NBRC 3753</strain>
    </source>
</reference>
<feature type="region of interest" description="Disordered" evidence="1">
    <location>
        <begin position="1"/>
        <end position="90"/>
    </location>
</feature>
<protein>
    <recommendedName>
        <fullName evidence="4">DUF5709 domain-containing protein</fullName>
    </recommendedName>
</protein>
<gene>
    <name evidence="2" type="ORF">CCE01nite_35010</name>
</gene>
<name>A0A4Y3KZI7_9CELL</name>